<feature type="chain" id="PRO_5047517414" evidence="1">
    <location>
        <begin position="22"/>
        <end position="206"/>
    </location>
</feature>
<dbReference type="Proteomes" id="UP000317180">
    <property type="component" value="Unassembled WGS sequence"/>
</dbReference>
<sequence>MRYRLLILIILLCAVMLPVSAETNIGHLHVPITSVQNAKELVQQSDYIVIGWMDSAHKSYPTGRSIPQGKIVNYTQTLHVKKVFKGASPRLLTVLSIGVEPLPDTSSSLNLTYTGPLGEGNYLVFLRKVKGSSLHSLTGLWQGVYPLYQGKTIALQGVGFADFNQLSLEEIEQKLKSLQPLAKSPKNRSRPASGFLACTSSQLLMT</sequence>
<accession>A0ABQ0SR50</accession>
<organism evidence="2 3">
    <name type="scientific">Brevibacillus agri</name>
    <dbReference type="NCBI Taxonomy" id="51101"/>
    <lineage>
        <taxon>Bacteria</taxon>
        <taxon>Bacillati</taxon>
        <taxon>Bacillota</taxon>
        <taxon>Bacilli</taxon>
        <taxon>Bacillales</taxon>
        <taxon>Paenibacillaceae</taxon>
        <taxon>Brevibacillus</taxon>
    </lineage>
</organism>
<evidence type="ECO:0000313" key="3">
    <source>
        <dbReference type="Proteomes" id="UP000317180"/>
    </source>
</evidence>
<evidence type="ECO:0000313" key="2">
    <source>
        <dbReference type="EMBL" id="GED26303.1"/>
    </source>
</evidence>
<gene>
    <name evidence="2" type="ORF">BAG01nite_24050</name>
</gene>
<evidence type="ECO:0000256" key="1">
    <source>
        <dbReference type="SAM" id="SignalP"/>
    </source>
</evidence>
<dbReference type="RefSeq" id="WP_238503787.1">
    <property type="nucleotide sequence ID" value="NZ_BJOD01000022.1"/>
</dbReference>
<proteinExistence type="predicted"/>
<keyword evidence="3" id="KW-1185">Reference proteome</keyword>
<name>A0ABQ0SR50_9BACL</name>
<keyword evidence="1" id="KW-0732">Signal</keyword>
<dbReference type="GeneID" id="82811543"/>
<protein>
    <submittedName>
        <fullName evidence="2">Uncharacterized protein</fullName>
    </submittedName>
</protein>
<reference evidence="2 3" key="1">
    <citation type="submission" date="2019-06" db="EMBL/GenBank/DDBJ databases">
        <title>Whole genome shotgun sequence of Brevibacillus agri NBRC 15538.</title>
        <authorList>
            <person name="Hosoyama A."/>
            <person name="Uohara A."/>
            <person name="Ohji S."/>
            <person name="Ichikawa N."/>
        </authorList>
    </citation>
    <scope>NUCLEOTIDE SEQUENCE [LARGE SCALE GENOMIC DNA]</scope>
    <source>
        <strain evidence="2 3">NBRC 15538</strain>
    </source>
</reference>
<feature type="signal peptide" evidence="1">
    <location>
        <begin position="1"/>
        <end position="21"/>
    </location>
</feature>
<dbReference type="EMBL" id="BJOD01000022">
    <property type="protein sequence ID" value="GED26303.1"/>
    <property type="molecule type" value="Genomic_DNA"/>
</dbReference>
<comment type="caution">
    <text evidence="2">The sequence shown here is derived from an EMBL/GenBank/DDBJ whole genome shotgun (WGS) entry which is preliminary data.</text>
</comment>